<feature type="transmembrane region" description="Helical" evidence="6">
    <location>
        <begin position="118"/>
        <end position="139"/>
    </location>
</feature>
<evidence type="ECO:0000256" key="1">
    <source>
        <dbReference type="ARBA" id="ARBA00004141"/>
    </source>
</evidence>
<feature type="transmembrane region" description="Helical" evidence="6">
    <location>
        <begin position="65"/>
        <end position="86"/>
    </location>
</feature>
<feature type="transmembrane region" description="Helical" evidence="6">
    <location>
        <begin position="408"/>
        <end position="428"/>
    </location>
</feature>
<dbReference type="RefSeq" id="WP_211905272.1">
    <property type="nucleotide sequence ID" value="NZ_CP046730.1"/>
</dbReference>
<proteinExistence type="predicted"/>
<dbReference type="CDD" id="cd17319">
    <property type="entry name" value="MFS_ExuT_GudP_like"/>
    <property type="match status" value="1"/>
</dbReference>
<evidence type="ECO:0000259" key="7">
    <source>
        <dbReference type="PROSITE" id="PS50850"/>
    </source>
</evidence>
<keyword evidence="2" id="KW-0813">Transport</keyword>
<evidence type="ECO:0000256" key="5">
    <source>
        <dbReference type="ARBA" id="ARBA00023136"/>
    </source>
</evidence>
<feature type="transmembrane region" description="Helical" evidence="6">
    <location>
        <begin position="374"/>
        <end position="396"/>
    </location>
</feature>
<dbReference type="PANTHER" id="PTHR43791:SF36">
    <property type="entry name" value="TRANSPORTER, PUTATIVE (AFU_ORTHOLOGUE AFUA_6G08340)-RELATED"/>
    <property type="match status" value="1"/>
</dbReference>
<dbReference type="EMBL" id="CP046730">
    <property type="protein sequence ID" value="QUP56439.1"/>
    <property type="molecule type" value="Genomic_DNA"/>
</dbReference>
<accession>A0ABX7ZNG0</accession>
<feature type="transmembrane region" description="Helical" evidence="6">
    <location>
        <begin position="93"/>
        <end position="112"/>
    </location>
</feature>
<keyword evidence="5 6" id="KW-0472">Membrane</keyword>
<keyword evidence="8" id="KW-0614">Plasmid</keyword>
<keyword evidence="9" id="KW-1185">Reference proteome</keyword>
<keyword evidence="4 6" id="KW-1133">Transmembrane helix</keyword>
<feature type="transmembrane region" description="Helical" evidence="6">
    <location>
        <begin position="283"/>
        <end position="304"/>
    </location>
</feature>
<dbReference type="InterPro" id="IPR020846">
    <property type="entry name" value="MFS_dom"/>
</dbReference>
<dbReference type="PANTHER" id="PTHR43791">
    <property type="entry name" value="PERMEASE-RELATED"/>
    <property type="match status" value="1"/>
</dbReference>
<feature type="transmembrane region" description="Helical" evidence="6">
    <location>
        <begin position="250"/>
        <end position="271"/>
    </location>
</feature>
<sequence>MVANAIPAQAHSGEKSASVYSVVNRRILPFLAVCYLFAYLDRINIGFAKLQMQNDLALSDAAYGLGAGIFFFGYMLFEVPSNLLLVKIGARRTLSRILMLWGIVSASMLFVTDVWTFYALRFLLGVFEAGFAPGMIYYLTQWYPGTRMARAMAIVLGAAPLGGVIGGPVSAWIMGHFAGAGGLAGWQWMFLAEGIPSIVLGVAAYCYLVDQPADARWLTDEQKAVIASDIARASPRQDSSFAKALTDPKLYVLAGAYFCLISGLYAVGFWLPSILKAAGLNDLLKIGLYSAVPNLAAIAAMYALSRSSDRRGERRWHSAITAILGAGLLAAAAYATSFPAALLAITLATAAIFASYTVFWAIPQESLKGTAAAGGIAFINSIGLFGGFFSPTLIGWTKNTTGSLQSGLLVIAALLVAGAVLLAVLLAAQRTPRPPVR</sequence>
<feature type="transmembrane region" description="Helical" evidence="6">
    <location>
        <begin position="186"/>
        <end position="208"/>
    </location>
</feature>
<dbReference type="Pfam" id="PF07690">
    <property type="entry name" value="MFS_1"/>
    <property type="match status" value="1"/>
</dbReference>
<keyword evidence="3 6" id="KW-0812">Transmembrane</keyword>
<name>A0ABX7ZNG0_9RALS</name>
<evidence type="ECO:0000256" key="3">
    <source>
        <dbReference type="ARBA" id="ARBA00022692"/>
    </source>
</evidence>
<feature type="transmembrane region" description="Helical" evidence="6">
    <location>
        <begin position="151"/>
        <end position="174"/>
    </location>
</feature>
<feature type="transmembrane region" description="Helical" evidence="6">
    <location>
        <begin position="341"/>
        <end position="362"/>
    </location>
</feature>
<evidence type="ECO:0000256" key="2">
    <source>
        <dbReference type="ARBA" id="ARBA00022448"/>
    </source>
</evidence>
<dbReference type="InterPro" id="IPR011701">
    <property type="entry name" value="MFS"/>
</dbReference>
<dbReference type="PROSITE" id="PS50850">
    <property type="entry name" value="MFS"/>
    <property type="match status" value="1"/>
</dbReference>
<gene>
    <name evidence="8" type="ORF">GO998_22385</name>
</gene>
<reference evidence="8 9" key="1">
    <citation type="journal article" date="2021" name="Phytopathology">
        <title>Complete genome sequence of Ralstonia syzygii subsp. indonesiensis strain LLRS-1, isolated from wilted tobacco in China.</title>
        <authorList>
            <person name="Lu C.H."/>
            <person name="Li J.Y."/>
            <person name="Mi M.G."/>
            <person name="Lin Z.L."/>
            <person name="Jiang N."/>
            <person name="Gai X."/>
            <person name="Ma J.H."/>
            <person name="Lei L.P."/>
            <person name="Xia Z.Y."/>
        </authorList>
    </citation>
    <scope>NUCLEOTIDE SEQUENCE [LARGE SCALE GENOMIC DNA]</scope>
    <source>
        <strain evidence="8 9">LLRS-1</strain>
    </source>
</reference>
<evidence type="ECO:0000313" key="9">
    <source>
        <dbReference type="Proteomes" id="UP000677898"/>
    </source>
</evidence>
<dbReference type="InterPro" id="IPR036259">
    <property type="entry name" value="MFS_trans_sf"/>
</dbReference>
<feature type="transmembrane region" description="Helical" evidence="6">
    <location>
        <begin position="316"/>
        <end position="335"/>
    </location>
</feature>
<evidence type="ECO:0000256" key="6">
    <source>
        <dbReference type="SAM" id="Phobius"/>
    </source>
</evidence>
<protein>
    <submittedName>
        <fullName evidence="8">MFS transporter</fullName>
    </submittedName>
</protein>
<geneLocation type="plasmid" evidence="8 9">
    <name>pLLRS-1</name>
</geneLocation>
<comment type="subcellular location">
    <subcellularLocation>
        <location evidence="1">Membrane</location>
        <topology evidence="1">Multi-pass membrane protein</topology>
    </subcellularLocation>
</comment>
<feature type="domain" description="Major facilitator superfamily (MFS) profile" evidence="7">
    <location>
        <begin position="27"/>
        <end position="430"/>
    </location>
</feature>
<evidence type="ECO:0000313" key="8">
    <source>
        <dbReference type="EMBL" id="QUP56439.1"/>
    </source>
</evidence>
<dbReference type="Gene3D" id="1.20.1250.20">
    <property type="entry name" value="MFS general substrate transporter like domains"/>
    <property type="match status" value="2"/>
</dbReference>
<feature type="transmembrane region" description="Helical" evidence="6">
    <location>
        <begin position="27"/>
        <end position="45"/>
    </location>
</feature>
<dbReference type="SUPFAM" id="SSF103473">
    <property type="entry name" value="MFS general substrate transporter"/>
    <property type="match status" value="1"/>
</dbReference>
<evidence type="ECO:0000256" key="4">
    <source>
        <dbReference type="ARBA" id="ARBA00022989"/>
    </source>
</evidence>
<dbReference type="Proteomes" id="UP000677898">
    <property type="component" value="Plasmid pLLRS-1"/>
</dbReference>
<organism evidence="8 9">
    <name type="scientific">Ralstonia syzygii</name>
    <dbReference type="NCBI Taxonomy" id="28097"/>
    <lineage>
        <taxon>Bacteria</taxon>
        <taxon>Pseudomonadati</taxon>
        <taxon>Pseudomonadota</taxon>
        <taxon>Betaproteobacteria</taxon>
        <taxon>Burkholderiales</taxon>
        <taxon>Burkholderiaceae</taxon>
        <taxon>Ralstonia</taxon>
        <taxon>Ralstonia solanacearum species complex</taxon>
    </lineage>
</organism>